<keyword evidence="2" id="KW-1185">Reference proteome</keyword>
<proteinExistence type="predicted"/>
<dbReference type="EMBL" id="JANUHA010000027">
    <property type="protein sequence ID" value="MCS0599337.1"/>
    <property type="molecule type" value="Genomic_DNA"/>
</dbReference>
<name>A0ABT2ASW0_9BURK</name>
<gene>
    <name evidence="1" type="ORF">NX780_23600</name>
</gene>
<protein>
    <submittedName>
        <fullName evidence="1">Uncharacterized protein</fullName>
    </submittedName>
</protein>
<evidence type="ECO:0000313" key="2">
    <source>
        <dbReference type="Proteomes" id="UP001206572"/>
    </source>
</evidence>
<accession>A0ABT2ASW0</accession>
<evidence type="ECO:0000313" key="1">
    <source>
        <dbReference type="EMBL" id="MCS0599337.1"/>
    </source>
</evidence>
<dbReference type="Proteomes" id="UP001206572">
    <property type="component" value="Unassembled WGS sequence"/>
</dbReference>
<dbReference type="RefSeq" id="WP_258830334.1">
    <property type="nucleotide sequence ID" value="NZ_JANUHA010000027.1"/>
</dbReference>
<organism evidence="1 2">
    <name type="scientific">Massilia agri</name>
    <dbReference type="NCBI Taxonomy" id="1886785"/>
    <lineage>
        <taxon>Bacteria</taxon>
        <taxon>Pseudomonadati</taxon>
        <taxon>Pseudomonadota</taxon>
        <taxon>Betaproteobacteria</taxon>
        <taxon>Burkholderiales</taxon>
        <taxon>Oxalobacteraceae</taxon>
        <taxon>Telluria group</taxon>
        <taxon>Massilia</taxon>
    </lineage>
</organism>
<comment type="caution">
    <text evidence="1">The sequence shown here is derived from an EMBL/GenBank/DDBJ whole genome shotgun (WGS) entry which is preliminary data.</text>
</comment>
<reference evidence="1 2" key="1">
    <citation type="submission" date="2022-08" db="EMBL/GenBank/DDBJ databases">
        <title>Reclassification of Massilia species as members of the genera Telluria, Duganella, Pseudoduganella, Mokoshia gen. nov. and Zemynaea gen. nov. using orthogonal and non-orthogonal genome-based approaches.</title>
        <authorList>
            <person name="Bowman J.P."/>
        </authorList>
    </citation>
    <scope>NUCLEOTIDE SEQUENCE [LARGE SCALE GENOMIC DNA]</scope>
    <source>
        <strain evidence="1 2">JCM 31661</strain>
    </source>
</reference>
<sequence length="103" mass="11824">MTARQLSVKNWNTFQHYAKRNPPWIKLHRAILDDYAFCSLPDVSKGHLMLLWLFASQNNGVVPYDVPFLERKLFVTGLDLDRLIGAGFLTDAAPAHRQQEART</sequence>